<evidence type="ECO:0000256" key="1">
    <source>
        <dbReference type="SAM" id="Phobius"/>
    </source>
</evidence>
<evidence type="ECO:0000313" key="2">
    <source>
        <dbReference type="EMBL" id="QHT32031.1"/>
    </source>
</evidence>
<accession>A0A6C0ETM7</accession>
<keyword evidence="1" id="KW-0472">Membrane</keyword>
<reference evidence="2" key="1">
    <citation type="journal article" date="2020" name="Nature">
        <title>Giant virus diversity and host interactions through global metagenomics.</title>
        <authorList>
            <person name="Schulz F."/>
            <person name="Roux S."/>
            <person name="Paez-Espino D."/>
            <person name="Jungbluth S."/>
            <person name="Walsh D.A."/>
            <person name="Denef V.J."/>
            <person name="McMahon K.D."/>
            <person name="Konstantinidis K.T."/>
            <person name="Eloe-Fadrosh E.A."/>
            <person name="Kyrpides N.C."/>
            <person name="Woyke T."/>
        </authorList>
    </citation>
    <scope>NUCLEOTIDE SEQUENCE</scope>
    <source>
        <strain evidence="2">GVMAG-M-3300009159-65</strain>
    </source>
</reference>
<feature type="transmembrane region" description="Helical" evidence="1">
    <location>
        <begin position="38"/>
        <end position="61"/>
    </location>
</feature>
<protein>
    <submittedName>
        <fullName evidence="2">Uncharacterized protein</fullName>
    </submittedName>
</protein>
<keyword evidence="1" id="KW-0812">Transmembrane</keyword>
<proteinExistence type="predicted"/>
<name>A0A6C0ETM7_9ZZZZ</name>
<keyword evidence="1" id="KW-1133">Transmembrane helix</keyword>
<sequence length="81" mass="8662">MIRARNNAFSCDVGAYFNGGVAYGKGNITPSYTQSGQYFNGGFVIPAVSFFSVTITFVTVFSSGPMVVATNTIIYYASCED</sequence>
<dbReference type="EMBL" id="MN738930">
    <property type="protein sequence ID" value="QHT32031.1"/>
    <property type="molecule type" value="Genomic_DNA"/>
</dbReference>
<dbReference type="AlphaFoldDB" id="A0A6C0ETM7"/>
<organism evidence="2">
    <name type="scientific">viral metagenome</name>
    <dbReference type="NCBI Taxonomy" id="1070528"/>
    <lineage>
        <taxon>unclassified sequences</taxon>
        <taxon>metagenomes</taxon>
        <taxon>organismal metagenomes</taxon>
    </lineage>
</organism>